<feature type="compositionally biased region" description="Polar residues" evidence="1">
    <location>
        <begin position="59"/>
        <end position="77"/>
    </location>
</feature>
<feature type="region of interest" description="Disordered" evidence="1">
    <location>
        <begin position="49"/>
        <end position="77"/>
    </location>
</feature>
<dbReference type="EMBL" id="BAAAOQ010000035">
    <property type="protein sequence ID" value="GAA2204675.1"/>
    <property type="molecule type" value="Genomic_DNA"/>
</dbReference>
<gene>
    <name evidence="2" type="ORF">GCM10009787_72750</name>
</gene>
<evidence type="ECO:0000313" key="2">
    <source>
        <dbReference type="EMBL" id="GAA2204675.1"/>
    </source>
</evidence>
<comment type="caution">
    <text evidence="2">The sequence shown here is derived from an EMBL/GenBank/DDBJ whole genome shotgun (WGS) entry which is preliminary data.</text>
</comment>
<organism evidence="2 3">
    <name type="scientific">Streptomyces bangladeshensis</name>
    <dbReference type="NCBI Taxonomy" id="295352"/>
    <lineage>
        <taxon>Bacteria</taxon>
        <taxon>Bacillati</taxon>
        <taxon>Actinomycetota</taxon>
        <taxon>Actinomycetes</taxon>
        <taxon>Kitasatosporales</taxon>
        <taxon>Streptomycetaceae</taxon>
        <taxon>Streptomyces</taxon>
    </lineage>
</organism>
<sequence>MPPGGRPSADTAWQITDHGFRACWACGLTFDRLVAPPEPRLVAIDAQKEVGHRSRKRFTSANTGSATNLPRSQGESVSVTAIVPIKAPRRTTLHVLTSCPESPRSPDAHGWDYGTPAERTTSVAVFQNRRASSRTWHAQRGHRADEAE</sequence>
<protein>
    <recommendedName>
        <fullName evidence="4">Transposase</fullName>
    </recommendedName>
</protein>
<evidence type="ECO:0008006" key="4">
    <source>
        <dbReference type="Google" id="ProtNLM"/>
    </source>
</evidence>
<dbReference type="Proteomes" id="UP001501391">
    <property type="component" value="Unassembled WGS sequence"/>
</dbReference>
<reference evidence="2 3" key="1">
    <citation type="journal article" date="2019" name="Int. J. Syst. Evol. Microbiol.">
        <title>The Global Catalogue of Microorganisms (GCM) 10K type strain sequencing project: providing services to taxonomists for standard genome sequencing and annotation.</title>
        <authorList>
            <consortium name="The Broad Institute Genomics Platform"/>
            <consortium name="The Broad Institute Genome Sequencing Center for Infectious Disease"/>
            <person name="Wu L."/>
            <person name="Ma J."/>
        </authorList>
    </citation>
    <scope>NUCLEOTIDE SEQUENCE [LARGE SCALE GENOMIC DNA]</scope>
    <source>
        <strain evidence="2 3">JCM 14924</strain>
    </source>
</reference>
<evidence type="ECO:0000313" key="3">
    <source>
        <dbReference type="Proteomes" id="UP001501391"/>
    </source>
</evidence>
<feature type="region of interest" description="Disordered" evidence="1">
    <location>
        <begin position="127"/>
        <end position="148"/>
    </location>
</feature>
<accession>A0ABN3C629</accession>
<proteinExistence type="predicted"/>
<keyword evidence="3" id="KW-1185">Reference proteome</keyword>
<evidence type="ECO:0000256" key="1">
    <source>
        <dbReference type="SAM" id="MobiDB-lite"/>
    </source>
</evidence>
<feature type="compositionally biased region" description="Polar residues" evidence="1">
    <location>
        <begin position="127"/>
        <end position="136"/>
    </location>
</feature>
<name>A0ABN3C629_9ACTN</name>